<keyword evidence="2" id="KW-0238">DNA-binding</keyword>
<dbReference type="PANTHER" id="PTHR43537">
    <property type="entry name" value="TRANSCRIPTIONAL REGULATOR, GNTR FAMILY"/>
    <property type="match status" value="1"/>
</dbReference>
<accession>A0ABU8E1L6</accession>
<dbReference type="SMART" id="SM00345">
    <property type="entry name" value="HTH_GNTR"/>
    <property type="match status" value="1"/>
</dbReference>
<dbReference type="Gene3D" id="1.10.10.10">
    <property type="entry name" value="Winged helix-like DNA-binding domain superfamily/Winged helix DNA-binding domain"/>
    <property type="match status" value="1"/>
</dbReference>
<feature type="domain" description="HTH gntR-type" evidence="4">
    <location>
        <begin position="21"/>
        <end position="88"/>
    </location>
</feature>
<evidence type="ECO:0000259" key="4">
    <source>
        <dbReference type="PROSITE" id="PS50949"/>
    </source>
</evidence>
<evidence type="ECO:0000313" key="5">
    <source>
        <dbReference type="EMBL" id="MEI4277553.1"/>
    </source>
</evidence>
<organism evidence="5 6">
    <name type="scientific">Klenkia terrae</name>
    <dbReference type="NCBI Taxonomy" id="1052259"/>
    <lineage>
        <taxon>Bacteria</taxon>
        <taxon>Bacillati</taxon>
        <taxon>Actinomycetota</taxon>
        <taxon>Actinomycetes</taxon>
        <taxon>Geodermatophilales</taxon>
        <taxon>Geodermatophilaceae</taxon>
        <taxon>Klenkia</taxon>
    </lineage>
</organism>
<evidence type="ECO:0000313" key="6">
    <source>
        <dbReference type="Proteomes" id="UP001373496"/>
    </source>
</evidence>
<evidence type="ECO:0000256" key="2">
    <source>
        <dbReference type="ARBA" id="ARBA00023125"/>
    </source>
</evidence>
<dbReference type="Pfam" id="PF00392">
    <property type="entry name" value="GntR"/>
    <property type="match status" value="1"/>
</dbReference>
<keyword evidence="6" id="KW-1185">Reference proteome</keyword>
<dbReference type="PANTHER" id="PTHR43537:SF45">
    <property type="entry name" value="GNTR FAMILY REGULATORY PROTEIN"/>
    <property type="match status" value="1"/>
</dbReference>
<protein>
    <submittedName>
        <fullName evidence="5">GntR family transcriptional regulator</fullName>
    </submittedName>
</protein>
<keyword evidence="1" id="KW-0805">Transcription regulation</keyword>
<dbReference type="Proteomes" id="UP001373496">
    <property type="component" value="Unassembled WGS sequence"/>
</dbReference>
<sequence length="235" mass="25538">MSTQQSFLDELAAEVSGLRRASTAERVAEILRRRVTEGDLPPGSQLSEEQLSAVLQVSRNTLREAFRLLGHEGLLVHRLHRGVFVTELSDDELADVYRVRRAIECDVVRRLGATAPDPEVLEPLRADVADGAAAAARGDWTGVGTANMHFHSHLVALAGSPRLDAATSRLLAELRLAFQGADAEAMHAPYVERNGALLDLVAAGRTTEAAAALEDYLDVSLAHLTDLRRDHEEQP</sequence>
<dbReference type="Gene3D" id="1.20.120.530">
    <property type="entry name" value="GntR ligand-binding domain-like"/>
    <property type="match status" value="1"/>
</dbReference>
<proteinExistence type="predicted"/>
<comment type="caution">
    <text evidence="5">The sequence shown here is derived from an EMBL/GenBank/DDBJ whole genome shotgun (WGS) entry which is preliminary data.</text>
</comment>
<dbReference type="PROSITE" id="PS50949">
    <property type="entry name" value="HTH_GNTR"/>
    <property type="match status" value="1"/>
</dbReference>
<dbReference type="InterPro" id="IPR008920">
    <property type="entry name" value="TF_FadR/GntR_C"/>
</dbReference>
<dbReference type="CDD" id="cd07377">
    <property type="entry name" value="WHTH_GntR"/>
    <property type="match status" value="1"/>
</dbReference>
<evidence type="ECO:0000256" key="1">
    <source>
        <dbReference type="ARBA" id="ARBA00023015"/>
    </source>
</evidence>
<dbReference type="InterPro" id="IPR036390">
    <property type="entry name" value="WH_DNA-bd_sf"/>
</dbReference>
<dbReference type="Pfam" id="PF07729">
    <property type="entry name" value="FCD"/>
    <property type="match status" value="1"/>
</dbReference>
<keyword evidence="3" id="KW-0804">Transcription</keyword>
<dbReference type="InterPro" id="IPR036388">
    <property type="entry name" value="WH-like_DNA-bd_sf"/>
</dbReference>
<dbReference type="SMART" id="SM00895">
    <property type="entry name" value="FCD"/>
    <property type="match status" value="1"/>
</dbReference>
<dbReference type="SUPFAM" id="SSF46785">
    <property type="entry name" value="Winged helix' DNA-binding domain"/>
    <property type="match status" value="1"/>
</dbReference>
<evidence type="ECO:0000256" key="3">
    <source>
        <dbReference type="ARBA" id="ARBA00023163"/>
    </source>
</evidence>
<dbReference type="SUPFAM" id="SSF48008">
    <property type="entry name" value="GntR ligand-binding domain-like"/>
    <property type="match status" value="1"/>
</dbReference>
<gene>
    <name evidence="5" type="ORF">UXQ13_03665</name>
</gene>
<dbReference type="RefSeq" id="WP_336391820.1">
    <property type="nucleotide sequence ID" value="NZ_JBAPLV010000002.1"/>
</dbReference>
<name>A0ABU8E1L6_9ACTN</name>
<dbReference type="InterPro" id="IPR000524">
    <property type="entry name" value="Tscrpt_reg_HTH_GntR"/>
</dbReference>
<dbReference type="EMBL" id="JBAPLV010000002">
    <property type="protein sequence ID" value="MEI4277553.1"/>
    <property type="molecule type" value="Genomic_DNA"/>
</dbReference>
<reference evidence="5 6" key="1">
    <citation type="submission" date="2024-03" db="EMBL/GenBank/DDBJ databases">
        <title>Draft genome sequence of Klenkia terrae.</title>
        <authorList>
            <person name="Duangmal K."/>
            <person name="Chantavorakit T."/>
        </authorList>
    </citation>
    <scope>NUCLEOTIDE SEQUENCE [LARGE SCALE GENOMIC DNA]</scope>
    <source>
        <strain evidence="5 6">JCM 17786</strain>
    </source>
</reference>
<dbReference type="InterPro" id="IPR011711">
    <property type="entry name" value="GntR_C"/>
</dbReference>